<sequence>MSEQAIFDLITLLAPTISQSYRMPYQISLLYNDDDKNNNDNNMTKGGKLPNAKPKTKDRNNATTDNNFKALYSIRDDNHKTGNTNCRETRVSNQATRDLEKSASMYTMELSNHGSDLGAEGPYRRG</sequence>
<keyword evidence="3" id="KW-1185">Reference proteome</keyword>
<protein>
    <submittedName>
        <fullName evidence="2">Uncharacterized protein</fullName>
    </submittedName>
</protein>
<name>A0A0D9NK22_METAN</name>
<dbReference type="Proteomes" id="UP000054544">
    <property type="component" value="Unassembled WGS sequence"/>
</dbReference>
<reference evidence="3" key="1">
    <citation type="journal article" date="2014" name="BMC Genomics">
        <title>The genome sequence of the biocontrol fungus Metarhizium anisopliae and comparative genomics of Metarhizium species.</title>
        <authorList>
            <person name="Pattemore J.A."/>
            <person name="Hane J.K."/>
            <person name="Williams A.H."/>
            <person name="Wilson B.A."/>
            <person name="Stodart B.J."/>
            <person name="Ash G.J."/>
        </authorList>
    </citation>
    <scope>NUCLEOTIDE SEQUENCE [LARGE SCALE GENOMIC DNA]</scope>
    <source>
        <strain evidence="3">BRIP 53293</strain>
    </source>
</reference>
<gene>
    <name evidence="2" type="ORF">H634G_10607</name>
</gene>
<feature type="compositionally biased region" description="Polar residues" evidence="1">
    <location>
        <begin position="81"/>
        <end position="96"/>
    </location>
</feature>
<proteinExistence type="predicted"/>
<feature type="region of interest" description="Disordered" evidence="1">
    <location>
        <begin position="31"/>
        <end position="98"/>
    </location>
</feature>
<evidence type="ECO:0000313" key="2">
    <source>
        <dbReference type="EMBL" id="KJK74068.1"/>
    </source>
</evidence>
<evidence type="ECO:0000256" key="1">
    <source>
        <dbReference type="SAM" id="MobiDB-lite"/>
    </source>
</evidence>
<dbReference type="EMBL" id="KE384763">
    <property type="protein sequence ID" value="KJK74068.1"/>
    <property type="molecule type" value="Genomic_DNA"/>
</dbReference>
<dbReference type="AlphaFoldDB" id="A0A0D9NK22"/>
<organism evidence="2 3">
    <name type="scientific">Metarhizium anisopliae BRIP 53293</name>
    <dbReference type="NCBI Taxonomy" id="1291518"/>
    <lineage>
        <taxon>Eukaryota</taxon>
        <taxon>Fungi</taxon>
        <taxon>Dikarya</taxon>
        <taxon>Ascomycota</taxon>
        <taxon>Pezizomycotina</taxon>
        <taxon>Sordariomycetes</taxon>
        <taxon>Hypocreomycetidae</taxon>
        <taxon>Hypocreales</taxon>
        <taxon>Clavicipitaceae</taxon>
        <taxon>Metarhizium</taxon>
    </lineage>
</organism>
<accession>A0A0D9NK22</accession>
<evidence type="ECO:0000313" key="3">
    <source>
        <dbReference type="Proteomes" id="UP000054544"/>
    </source>
</evidence>